<dbReference type="PRINTS" id="PR00377">
    <property type="entry name" value="IMPHPHTASES"/>
</dbReference>
<dbReference type="Gene3D" id="3.40.190.80">
    <property type="match status" value="1"/>
</dbReference>
<dbReference type="InterPro" id="IPR022337">
    <property type="entry name" value="Inositol_monophosphatase_SuhB"/>
</dbReference>
<evidence type="ECO:0000313" key="5">
    <source>
        <dbReference type="Proteomes" id="UP001424741"/>
    </source>
</evidence>
<dbReference type="EMBL" id="BAABRL010000011">
    <property type="protein sequence ID" value="GAA5497003.1"/>
    <property type="molecule type" value="Genomic_DNA"/>
</dbReference>
<keyword evidence="1" id="KW-0479">Metal-binding</keyword>
<name>A0ABP9V2W0_9BACT</name>
<accession>A0ABP9V2W0</accession>
<dbReference type="Proteomes" id="UP001424741">
    <property type="component" value="Unassembled WGS sequence"/>
</dbReference>
<keyword evidence="2" id="KW-0378">Hydrolase</keyword>
<keyword evidence="5" id="KW-1185">Reference proteome</keyword>
<proteinExistence type="predicted"/>
<dbReference type="SUPFAM" id="SSF56655">
    <property type="entry name" value="Carbohydrate phosphatase"/>
    <property type="match status" value="1"/>
</dbReference>
<evidence type="ECO:0000313" key="4">
    <source>
        <dbReference type="EMBL" id="GAA5497003.1"/>
    </source>
</evidence>
<dbReference type="PANTHER" id="PTHR20854:SF4">
    <property type="entry name" value="INOSITOL-1-MONOPHOSPHATASE-RELATED"/>
    <property type="match status" value="1"/>
</dbReference>
<dbReference type="PANTHER" id="PTHR20854">
    <property type="entry name" value="INOSITOL MONOPHOSPHATASE"/>
    <property type="match status" value="1"/>
</dbReference>
<organism evidence="4 5">
    <name type="scientific">Rubritalea halochordaticola</name>
    <dbReference type="NCBI Taxonomy" id="714537"/>
    <lineage>
        <taxon>Bacteria</taxon>
        <taxon>Pseudomonadati</taxon>
        <taxon>Verrucomicrobiota</taxon>
        <taxon>Verrucomicrobiia</taxon>
        <taxon>Verrucomicrobiales</taxon>
        <taxon>Rubritaleaceae</taxon>
        <taxon>Rubritalea</taxon>
    </lineage>
</organism>
<keyword evidence="3" id="KW-0460">Magnesium</keyword>
<dbReference type="RefSeq" id="WP_346189579.1">
    <property type="nucleotide sequence ID" value="NZ_BAABRL010000011.1"/>
</dbReference>
<protein>
    <submittedName>
        <fullName evidence="4">Inositol-1-monophosphatase</fullName>
    </submittedName>
</protein>
<comment type="caution">
    <text evidence="4">The sequence shown here is derived from an EMBL/GenBank/DDBJ whole genome shotgun (WGS) entry which is preliminary data.</text>
</comment>
<dbReference type="Pfam" id="PF00459">
    <property type="entry name" value="Inositol_P"/>
    <property type="match status" value="1"/>
</dbReference>
<evidence type="ECO:0000256" key="1">
    <source>
        <dbReference type="ARBA" id="ARBA00022723"/>
    </source>
</evidence>
<dbReference type="PROSITE" id="PS00629">
    <property type="entry name" value="IMP_1"/>
    <property type="match status" value="1"/>
</dbReference>
<evidence type="ECO:0000256" key="2">
    <source>
        <dbReference type="ARBA" id="ARBA00022801"/>
    </source>
</evidence>
<dbReference type="PRINTS" id="PR01959">
    <property type="entry name" value="SBIMPHPHTASE"/>
</dbReference>
<dbReference type="InterPro" id="IPR000760">
    <property type="entry name" value="Inositol_monophosphatase-like"/>
</dbReference>
<evidence type="ECO:0000256" key="3">
    <source>
        <dbReference type="ARBA" id="ARBA00022842"/>
    </source>
</evidence>
<dbReference type="Gene3D" id="3.30.540.10">
    <property type="entry name" value="Fructose-1,6-Bisphosphatase, subunit A, domain 1"/>
    <property type="match status" value="1"/>
</dbReference>
<dbReference type="InterPro" id="IPR020583">
    <property type="entry name" value="Inositol_monoP_metal-BS"/>
</dbReference>
<gene>
    <name evidence="4" type="primary">suhB_2</name>
    <name evidence="4" type="ORF">Rhal01_03191</name>
</gene>
<sequence>MPMQAILEKALEAVQAVADFQLKHFRAMPVGADNIKSLRETVSFVDVESEKILQDALLPLIEEAGFYGEESGKTGSQDLVWIVDPLDGTTNFLSGNDHFSISVALVKNGKPILGILCKPFSNETWTCIKGEGVYYKGTKTGKVSENLTEADALFVTGFPYRSPDVAPSFFACAAEVLTLGRGIRRTGSAALDVTNLSCGWMQGFWETDLQPYDIAAAMLFAEENGCIVTNHQGGEYDIFSDRLMVAALPAVHAALLETIQKHYAADI</sequence>
<reference evidence="4 5" key="1">
    <citation type="submission" date="2024-02" db="EMBL/GenBank/DDBJ databases">
        <title>Rubritalea halochordaticola NBRC 107102.</title>
        <authorList>
            <person name="Ichikawa N."/>
            <person name="Katano-Makiyama Y."/>
            <person name="Hidaka K."/>
        </authorList>
    </citation>
    <scope>NUCLEOTIDE SEQUENCE [LARGE SCALE GENOMIC DNA]</scope>
    <source>
        <strain evidence="4 5">NBRC 107102</strain>
    </source>
</reference>